<evidence type="ECO:0000256" key="5">
    <source>
        <dbReference type="ARBA" id="ARBA00022553"/>
    </source>
</evidence>
<keyword evidence="6" id="KW-0808">Transferase</keyword>
<dbReference type="SUPFAM" id="SSF55874">
    <property type="entry name" value="ATPase domain of HSP90 chaperone/DNA topoisomerase II/histidine kinase"/>
    <property type="match status" value="1"/>
</dbReference>
<dbReference type="InterPro" id="IPR036890">
    <property type="entry name" value="HATPase_C_sf"/>
</dbReference>
<evidence type="ECO:0000256" key="10">
    <source>
        <dbReference type="ARBA" id="ARBA00023012"/>
    </source>
</evidence>
<dbReference type="Gene3D" id="3.30.565.10">
    <property type="entry name" value="Histidine kinase-like ATPase, C-terminal domain"/>
    <property type="match status" value="1"/>
</dbReference>
<evidence type="ECO:0000256" key="11">
    <source>
        <dbReference type="ARBA" id="ARBA00023136"/>
    </source>
</evidence>
<evidence type="ECO:0000256" key="13">
    <source>
        <dbReference type="SAM" id="Phobius"/>
    </source>
</evidence>
<name>A0A544SZS9_9BACI</name>
<evidence type="ECO:0000259" key="14">
    <source>
        <dbReference type="PROSITE" id="PS50109"/>
    </source>
</evidence>
<dbReference type="CDD" id="cd00082">
    <property type="entry name" value="HisKA"/>
    <property type="match status" value="1"/>
</dbReference>
<comment type="caution">
    <text evidence="16">The sequence shown here is derived from an EMBL/GenBank/DDBJ whole genome shotgun (WGS) entry which is preliminary data.</text>
</comment>
<keyword evidence="8 16" id="KW-0418">Kinase</keyword>
<feature type="domain" description="HAMP" evidence="15">
    <location>
        <begin position="197"/>
        <end position="251"/>
    </location>
</feature>
<sequence length="498" mass="57113">MDMRTKFLITFLGSLFVIICSMVAIFWLLLFAINGQVSSPVQLYKSVAQQKQITYDEQEALVTFRKIAKENPDDLMKPNIQQSIDTYEMKGLNIVIRKQDEILYHSPDLVLKSLIVHAPKFDIENIYTQGTIDNKGSLYRYLKFDFHFSDNEKGSVMILKQENSFAEFLQRWGFFIITLILAIAIFLVIMFNRSLNKAIIIPLRDLSIKVQQLKEGKLEGKIEISTGKKGEVNELAQEFEKLREALNRVSKENKKYEENRKELLSNISHDLKTPITSIIGYVEGLKDGVADTKEKQGKYLNIVYNKARSMNFLIDDLFVFSKLDLQKLPFHFEYIDLKKFLVHFVEEYQLDLEQINIQLTFQDVHLNKAIVRIDVQQIRRVLDNMIQNSVKHMNKNEKKITIVAKQEVDEVIITVQDNGAGMAEENLEMIFDRFYRIESSRNSDKGGSGLGLAIARQIILEHGGIIKADSKLGEGTSITFTLPLKENGHNEGNSISGG</sequence>
<evidence type="ECO:0000256" key="9">
    <source>
        <dbReference type="ARBA" id="ARBA00022840"/>
    </source>
</evidence>
<dbReference type="CDD" id="cd00075">
    <property type="entry name" value="HATPase"/>
    <property type="match status" value="1"/>
</dbReference>
<evidence type="ECO:0000256" key="1">
    <source>
        <dbReference type="ARBA" id="ARBA00000085"/>
    </source>
</evidence>
<keyword evidence="10" id="KW-0902">Two-component regulatory system</keyword>
<feature type="transmembrane region" description="Helical" evidence="13">
    <location>
        <begin position="172"/>
        <end position="191"/>
    </location>
</feature>
<evidence type="ECO:0000256" key="3">
    <source>
        <dbReference type="ARBA" id="ARBA00012438"/>
    </source>
</evidence>
<dbReference type="Gene3D" id="6.10.340.10">
    <property type="match status" value="1"/>
</dbReference>
<dbReference type="InterPro" id="IPR036097">
    <property type="entry name" value="HisK_dim/P_sf"/>
</dbReference>
<feature type="domain" description="Histidine kinase" evidence="14">
    <location>
        <begin position="266"/>
        <end position="486"/>
    </location>
</feature>
<dbReference type="InterPro" id="IPR003660">
    <property type="entry name" value="HAMP_dom"/>
</dbReference>
<dbReference type="GO" id="GO:0016036">
    <property type="term" value="P:cellular response to phosphate starvation"/>
    <property type="evidence" value="ECO:0007669"/>
    <property type="project" value="TreeGrafter"/>
</dbReference>
<keyword evidence="11 13" id="KW-0472">Membrane</keyword>
<evidence type="ECO:0000256" key="6">
    <source>
        <dbReference type="ARBA" id="ARBA00022679"/>
    </source>
</evidence>
<keyword evidence="17" id="KW-1185">Reference proteome</keyword>
<evidence type="ECO:0000313" key="16">
    <source>
        <dbReference type="EMBL" id="TQR10725.1"/>
    </source>
</evidence>
<keyword evidence="12" id="KW-0175">Coiled coil</keyword>
<keyword evidence="7" id="KW-0547">Nucleotide-binding</keyword>
<keyword evidence="13" id="KW-0812">Transmembrane</keyword>
<dbReference type="InterPro" id="IPR050351">
    <property type="entry name" value="BphY/WalK/GraS-like"/>
</dbReference>
<dbReference type="FunFam" id="3.30.565.10:FF:000006">
    <property type="entry name" value="Sensor histidine kinase WalK"/>
    <property type="match status" value="1"/>
</dbReference>
<dbReference type="PANTHER" id="PTHR45453:SF1">
    <property type="entry name" value="PHOSPHATE REGULON SENSOR PROTEIN PHOR"/>
    <property type="match status" value="1"/>
</dbReference>
<evidence type="ECO:0000256" key="8">
    <source>
        <dbReference type="ARBA" id="ARBA00022777"/>
    </source>
</evidence>
<evidence type="ECO:0000256" key="7">
    <source>
        <dbReference type="ARBA" id="ARBA00022741"/>
    </source>
</evidence>
<dbReference type="Gene3D" id="1.10.287.130">
    <property type="match status" value="1"/>
</dbReference>
<dbReference type="Pfam" id="PF00512">
    <property type="entry name" value="HisKA"/>
    <property type="match status" value="1"/>
</dbReference>
<dbReference type="PROSITE" id="PS50109">
    <property type="entry name" value="HIS_KIN"/>
    <property type="match status" value="1"/>
</dbReference>
<keyword evidence="9" id="KW-0067">ATP-binding</keyword>
<dbReference type="InterPro" id="IPR005467">
    <property type="entry name" value="His_kinase_dom"/>
</dbReference>
<dbReference type="OrthoDB" id="335833at2"/>
<keyword evidence="13" id="KW-1133">Transmembrane helix</keyword>
<evidence type="ECO:0000256" key="2">
    <source>
        <dbReference type="ARBA" id="ARBA00004651"/>
    </source>
</evidence>
<dbReference type="SUPFAM" id="SSF47384">
    <property type="entry name" value="Homodimeric domain of signal transducing histidine kinase"/>
    <property type="match status" value="1"/>
</dbReference>
<keyword evidence="5" id="KW-0597">Phosphoprotein</keyword>
<keyword evidence="4" id="KW-1003">Cell membrane</keyword>
<feature type="coiled-coil region" evidence="12">
    <location>
        <begin position="232"/>
        <end position="266"/>
    </location>
</feature>
<dbReference type="InterPro" id="IPR004358">
    <property type="entry name" value="Sig_transdc_His_kin-like_C"/>
</dbReference>
<dbReference type="AlphaFoldDB" id="A0A544SZS9"/>
<dbReference type="EC" id="2.7.13.3" evidence="3"/>
<dbReference type="PANTHER" id="PTHR45453">
    <property type="entry name" value="PHOSPHATE REGULON SENSOR PROTEIN PHOR"/>
    <property type="match status" value="1"/>
</dbReference>
<dbReference type="InterPro" id="IPR003594">
    <property type="entry name" value="HATPase_dom"/>
</dbReference>
<dbReference type="EMBL" id="VDGH01000010">
    <property type="protein sequence ID" value="TQR10725.1"/>
    <property type="molecule type" value="Genomic_DNA"/>
</dbReference>
<dbReference type="GO" id="GO:0004721">
    <property type="term" value="F:phosphoprotein phosphatase activity"/>
    <property type="evidence" value="ECO:0007669"/>
    <property type="project" value="TreeGrafter"/>
</dbReference>
<feature type="transmembrane region" description="Helical" evidence="13">
    <location>
        <begin position="7"/>
        <end position="33"/>
    </location>
</feature>
<evidence type="ECO:0000313" key="17">
    <source>
        <dbReference type="Proteomes" id="UP000317316"/>
    </source>
</evidence>
<dbReference type="InterPro" id="IPR003661">
    <property type="entry name" value="HisK_dim/P_dom"/>
</dbReference>
<proteinExistence type="predicted"/>
<dbReference type="PROSITE" id="PS50885">
    <property type="entry name" value="HAMP"/>
    <property type="match status" value="1"/>
</dbReference>
<evidence type="ECO:0000259" key="15">
    <source>
        <dbReference type="PROSITE" id="PS50885"/>
    </source>
</evidence>
<gene>
    <name evidence="16" type="ORF">FG382_16810</name>
</gene>
<comment type="subcellular location">
    <subcellularLocation>
        <location evidence="2">Cell membrane</location>
        <topology evidence="2">Multi-pass membrane protein</topology>
    </subcellularLocation>
</comment>
<dbReference type="Pfam" id="PF02518">
    <property type="entry name" value="HATPase_c"/>
    <property type="match status" value="1"/>
</dbReference>
<dbReference type="GO" id="GO:0005886">
    <property type="term" value="C:plasma membrane"/>
    <property type="evidence" value="ECO:0007669"/>
    <property type="project" value="UniProtKB-SubCell"/>
</dbReference>
<dbReference type="PRINTS" id="PR00344">
    <property type="entry name" value="BCTRLSENSOR"/>
</dbReference>
<dbReference type="FunFam" id="1.10.287.130:FF:000001">
    <property type="entry name" value="Two-component sensor histidine kinase"/>
    <property type="match status" value="1"/>
</dbReference>
<protein>
    <recommendedName>
        <fullName evidence="3">histidine kinase</fullName>
        <ecNumber evidence="3">2.7.13.3</ecNumber>
    </recommendedName>
</protein>
<evidence type="ECO:0000256" key="4">
    <source>
        <dbReference type="ARBA" id="ARBA00022475"/>
    </source>
</evidence>
<dbReference type="Proteomes" id="UP000317316">
    <property type="component" value="Unassembled WGS sequence"/>
</dbReference>
<dbReference type="RefSeq" id="WP_142540045.1">
    <property type="nucleotide sequence ID" value="NZ_BMIE01000008.1"/>
</dbReference>
<comment type="catalytic activity">
    <reaction evidence="1">
        <text>ATP + protein L-histidine = ADP + protein N-phospho-L-histidine.</text>
        <dbReference type="EC" id="2.7.13.3"/>
    </reaction>
</comment>
<evidence type="ECO:0000256" key="12">
    <source>
        <dbReference type="SAM" id="Coils"/>
    </source>
</evidence>
<dbReference type="GO" id="GO:0005524">
    <property type="term" value="F:ATP binding"/>
    <property type="evidence" value="ECO:0007669"/>
    <property type="project" value="UniProtKB-KW"/>
</dbReference>
<dbReference type="SMART" id="SM00387">
    <property type="entry name" value="HATPase_c"/>
    <property type="match status" value="1"/>
</dbReference>
<reference evidence="16 17" key="1">
    <citation type="submission" date="2019-05" db="EMBL/GenBank/DDBJ databases">
        <title>Psychrobacillus vulpis sp. nov., a new species isolated from feces of a red fox that inhabits in The Tablas de Daimiel Natural Park, Albacete, Spain.</title>
        <authorList>
            <person name="Rodriguez M."/>
            <person name="Reina J.C."/>
            <person name="Bejar V."/>
            <person name="Llamas I."/>
        </authorList>
    </citation>
    <scope>NUCLEOTIDE SEQUENCE [LARGE SCALE GENOMIC DNA]</scope>
    <source>
        <strain evidence="16 17">NEAU-3TGS17</strain>
    </source>
</reference>
<dbReference type="SMART" id="SM00388">
    <property type="entry name" value="HisKA"/>
    <property type="match status" value="1"/>
</dbReference>
<organism evidence="16 17">
    <name type="scientific">Psychrobacillus lasiicapitis</name>
    <dbReference type="NCBI Taxonomy" id="1636719"/>
    <lineage>
        <taxon>Bacteria</taxon>
        <taxon>Bacillati</taxon>
        <taxon>Bacillota</taxon>
        <taxon>Bacilli</taxon>
        <taxon>Bacillales</taxon>
        <taxon>Bacillaceae</taxon>
        <taxon>Psychrobacillus</taxon>
    </lineage>
</organism>
<dbReference type="GO" id="GO:0000155">
    <property type="term" value="F:phosphorelay sensor kinase activity"/>
    <property type="evidence" value="ECO:0007669"/>
    <property type="project" value="InterPro"/>
</dbReference>
<accession>A0A544SZS9</accession>